<protein>
    <submittedName>
        <fullName evidence="1">Uncharacterized protein</fullName>
    </submittedName>
</protein>
<dbReference type="Proteomes" id="UP001303046">
    <property type="component" value="Unassembled WGS sequence"/>
</dbReference>
<dbReference type="EMBL" id="JAVFWL010000002">
    <property type="protein sequence ID" value="KAK6734277.1"/>
    <property type="molecule type" value="Genomic_DNA"/>
</dbReference>
<proteinExistence type="predicted"/>
<name>A0ABR1C991_NECAM</name>
<reference evidence="1 2" key="1">
    <citation type="submission" date="2023-08" db="EMBL/GenBank/DDBJ databases">
        <title>A Necator americanus chromosomal reference genome.</title>
        <authorList>
            <person name="Ilik V."/>
            <person name="Petrzelkova K.J."/>
            <person name="Pardy F."/>
            <person name="Fuh T."/>
            <person name="Niatou-Singa F.S."/>
            <person name="Gouil Q."/>
            <person name="Baker L."/>
            <person name="Ritchie M.E."/>
            <person name="Jex A.R."/>
            <person name="Gazzola D."/>
            <person name="Li H."/>
            <person name="Toshio Fujiwara R."/>
            <person name="Zhan B."/>
            <person name="Aroian R.V."/>
            <person name="Pafco B."/>
            <person name="Schwarz E.M."/>
        </authorList>
    </citation>
    <scope>NUCLEOTIDE SEQUENCE [LARGE SCALE GENOMIC DNA]</scope>
    <source>
        <strain evidence="1 2">Aroian</strain>
        <tissue evidence="1">Whole animal</tissue>
    </source>
</reference>
<accession>A0ABR1C991</accession>
<gene>
    <name evidence="1" type="primary">Necator_chrII.g5619</name>
    <name evidence="1" type="ORF">RB195_017826</name>
</gene>
<organism evidence="1 2">
    <name type="scientific">Necator americanus</name>
    <name type="common">Human hookworm</name>
    <dbReference type="NCBI Taxonomy" id="51031"/>
    <lineage>
        <taxon>Eukaryota</taxon>
        <taxon>Metazoa</taxon>
        <taxon>Ecdysozoa</taxon>
        <taxon>Nematoda</taxon>
        <taxon>Chromadorea</taxon>
        <taxon>Rhabditida</taxon>
        <taxon>Rhabditina</taxon>
        <taxon>Rhabditomorpha</taxon>
        <taxon>Strongyloidea</taxon>
        <taxon>Ancylostomatidae</taxon>
        <taxon>Bunostominae</taxon>
        <taxon>Necator</taxon>
    </lineage>
</organism>
<sequence>MSLAPVYPLRKDENLGWHYGGFEPVMETLVTSAVMLLRLCSLSMMLTTITVHMLQSVEAEFLPNERRVVQDPFEFDLYDEPASVSDEAFNRMATLCARLQKRAPYASRDRKAAPLVFRLCDMLN</sequence>
<evidence type="ECO:0000313" key="1">
    <source>
        <dbReference type="EMBL" id="KAK6734277.1"/>
    </source>
</evidence>
<comment type="caution">
    <text evidence="1">The sequence shown here is derived from an EMBL/GenBank/DDBJ whole genome shotgun (WGS) entry which is preliminary data.</text>
</comment>
<keyword evidence="2" id="KW-1185">Reference proteome</keyword>
<evidence type="ECO:0000313" key="2">
    <source>
        <dbReference type="Proteomes" id="UP001303046"/>
    </source>
</evidence>